<organism evidence="5 6">
    <name type="scientific">Lutibaculum baratangense AMV1</name>
    <dbReference type="NCBI Taxonomy" id="631454"/>
    <lineage>
        <taxon>Bacteria</taxon>
        <taxon>Pseudomonadati</taxon>
        <taxon>Pseudomonadota</taxon>
        <taxon>Alphaproteobacteria</taxon>
        <taxon>Hyphomicrobiales</taxon>
        <taxon>Tepidamorphaceae</taxon>
        <taxon>Lutibaculum</taxon>
    </lineage>
</organism>
<evidence type="ECO:0000313" key="6">
    <source>
        <dbReference type="Proteomes" id="UP000017819"/>
    </source>
</evidence>
<dbReference type="PATRIC" id="fig|631454.5.peg.2339"/>
<dbReference type="STRING" id="631454.N177_2371"/>
<evidence type="ECO:0000256" key="2">
    <source>
        <dbReference type="ARBA" id="ARBA00038825"/>
    </source>
</evidence>
<dbReference type="EMBL" id="AWXZ01000031">
    <property type="protein sequence ID" value="ESR24537.1"/>
    <property type="molecule type" value="Genomic_DNA"/>
</dbReference>
<comment type="subunit">
    <text evidence="2">Interacts with COX5B; this interaction may contribute to localize PYROXD2 to the inner face of the inner mitochondrial membrane.</text>
</comment>
<dbReference type="Pfam" id="PF01593">
    <property type="entry name" value="Amino_oxidase"/>
    <property type="match status" value="1"/>
</dbReference>
<sequence>MEAFLHDLLSNVRDLVMDEMPDGPLAGMLGADAVLGGWAAPRSPGTVLSLMYRMAQGGRVSLPEGGMGSVTEALATAAAGSGAEIVTGRSVERITVHGDRATGVALDDGMLIGADLVLCSSSVGHAMRLAGVEHFDAEAARRIRHVRARGAAAKINLVLSQAPGVEGLSDEQTAGRLLLAPSLEYIERAFNPAKYGEMSKAPLIEAVIPTLSDRTLAPEGTHVLSAIVQYVPHGLAGGWSDEAKRRLLDLTLDALTPFMPGLRETMVHADILSPVDIEAMTGAPGGHWHHGELTVDQMLMLRPANGIGRYATGLPGLYLCGAGAHPGGDVTGSPGRNAALQALKDEAAAA</sequence>
<evidence type="ECO:0000256" key="1">
    <source>
        <dbReference type="ARBA" id="ARBA00037217"/>
    </source>
</evidence>
<comment type="caution">
    <text evidence="5">The sequence shown here is derived from an EMBL/GenBank/DDBJ whole genome shotgun (WGS) entry which is preliminary data.</text>
</comment>
<dbReference type="RefSeq" id="WP_023432500.1">
    <property type="nucleotide sequence ID" value="NZ_AWXZ01000031.1"/>
</dbReference>
<feature type="domain" description="Amine oxidase" evidence="4">
    <location>
        <begin position="34"/>
        <end position="332"/>
    </location>
</feature>
<dbReference type="AlphaFoldDB" id="V4QXS1"/>
<dbReference type="GO" id="GO:0016491">
    <property type="term" value="F:oxidoreductase activity"/>
    <property type="evidence" value="ECO:0007669"/>
    <property type="project" value="UniProtKB-KW"/>
</dbReference>
<dbReference type="Proteomes" id="UP000017819">
    <property type="component" value="Unassembled WGS sequence"/>
</dbReference>
<reference evidence="5 6" key="1">
    <citation type="journal article" date="2014" name="Genome Announc.">
        <title>Draft Genome Sequence of Lutibaculum baratangense Strain AMV1T, Isolated from a Mud Volcano in Andamans, India.</title>
        <authorList>
            <person name="Singh A."/>
            <person name="Sreenivas A."/>
            <person name="Sathyanarayana Reddy G."/>
            <person name="Pinnaka A.K."/>
            <person name="Shivaji S."/>
        </authorList>
    </citation>
    <scope>NUCLEOTIDE SEQUENCE [LARGE SCALE GENOMIC DNA]</scope>
    <source>
        <strain evidence="5 6">AMV1</strain>
    </source>
</reference>
<comment type="function">
    <text evidence="1">Probable oxidoreductase that may play a role as regulator of mitochondrial function.</text>
</comment>
<accession>V4QXS1</accession>
<keyword evidence="5" id="KW-0560">Oxidoreductase</keyword>
<protein>
    <recommendedName>
        <fullName evidence="3">Pyridine nucleotide-disulfide oxidoreductase domain-containing protein 2</fullName>
    </recommendedName>
</protein>
<proteinExistence type="predicted"/>
<name>V4QXS1_9HYPH</name>
<evidence type="ECO:0000256" key="3">
    <source>
        <dbReference type="ARBA" id="ARBA00040298"/>
    </source>
</evidence>
<dbReference type="SUPFAM" id="SSF51905">
    <property type="entry name" value="FAD/NAD(P)-binding domain"/>
    <property type="match status" value="1"/>
</dbReference>
<keyword evidence="6" id="KW-1185">Reference proteome</keyword>
<dbReference type="PANTHER" id="PTHR10668:SF103">
    <property type="entry name" value="PYRIDINE NUCLEOTIDE-DISULFIDE OXIDOREDUCTASE DOMAIN-CONTAINING PROTEIN 2"/>
    <property type="match status" value="1"/>
</dbReference>
<evidence type="ECO:0000313" key="5">
    <source>
        <dbReference type="EMBL" id="ESR24537.1"/>
    </source>
</evidence>
<evidence type="ECO:0000259" key="4">
    <source>
        <dbReference type="Pfam" id="PF01593"/>
    </source>
</evidence>
<dbReference type="Gene3D" id="3.50.50.60">
    <property type="entry name" value="FAD/NAD(P)-binding domain"/>
    <property type="match status" value="1"/>
</dbReference>
<dbReference type="InterPro" id="IPR036188">
    <property type="entry name" value="FAD/NAD-bd_sf"/>
</dbReference>
<gene>
    <name evidence="5" type="ORF">N177_2371</name>
</gene>
<dbReference type="eggNOG" id="COG1233">
    <property type="taxonomic scope" value="Bacteria"/>
</dbReference>
<dbReference type="InterPro" id="IPR002937">
    <property type="entry name" value="Amino_oxidase"/>
</dbReference>
<dbReference type="PANTHER" id="PTHR10668">
    <property type="entry name" value="PHYTOENE DEHYDROGENASE"/>
    <property type="match status" value="1"/>
</dbReference>